<comment type="caution">
    <text evidence="2">The sequence shown here is derived from an EMBL/GenBank/DDBJ whole genome shotgun (WGS) entry which is preliminary data.</text>
</comment>
<dbReference type="AlphaFoldDB" id="A0A4R3KIR2"/>
<dbReference type="Pfam" id="PF26154">
    <property type="entry name" value="DUF8042"/>
    <property type="match status" value="1"/>
</dbReference>
<evidence type="ECO:0000313" key="3">
    <source>
        <dbReference type="Proteomes" id="UP000295788"/>
    </source>
</evidence>
<evidence type="ECO:0000313" key="2">
    <source>
        <dbReference type="EMBL" id="TCS83302.1"/>
    </source>
</evidence>
<protein>
    <recommendedName>
        <fullName evidence="1">DUF8042 domain-containing protein</fullName>
    </recommendedName>
</protein>
<dbReference type="OrthoDB" id="2971265at2"/>
<organism evidence="2 3">
    <name type="scientific">Tepidibacillus fermentans</name>
    <dbReference type="NCBI Taxonomy" id="1281767"/>
    <lineage>
        <taxon>Bacteria</taxon>
        <taxon>Bacillati</taxon>
        <taxon>Bacillota</taxon>
        <taxon>Bacilli</taxon>
        <taxon>Bacillales</taxon>
        <taxon>Bacillaceae</taxon>
        <taxon>Tepidibacillus</taxon>
    </lineage>
</organism>
<sequence length="146" mass="17713">MGHHHHHDDDHEHYYDDTKLHDNQFIFLRHYLHMLQTCEEGVHYLTKRIQHEHTLDLPMLQDCLDVFQTLEDANFLSSSLMKKVDYSTYELIKSFDQYKTQIEQVKQSIENEEVDRVVEILVGHLFPAYLEWSMEVQKRLFPRIQQ</sequence>
<dbReference type="RefSeq" id="WP_132767709.1">
    <property type="nucleotide sequence ID" value="NZ_SMAB01000005.1"/>
</dbReference>
<accession>A0A4R3KIR2</accession>
<name>A0A4R3KIR2_9BACI</name>
<proteinExistence type="predicted"/>
<dbReference type="Proteomes" id="UP000295788">
    <property type="component" value="Unassembled WGS sequence"/>
</dbReference>
<feature type="domain" description="DUF8042" evidence="1">
    <location>
        <begin position="22"/>
        <end position="141"/>
    </location>
</feature>
<gene>
    <name evidence="2" type="ORF">EDD72_10542</name>
</gene>
<dbReference type="EMBL" id="SMAB01000005">
    <property type="protein sequence ID" value="TCS83302.1"/>
    <property type="molecule type" value="Genomic_DNA"/>
</dbReference>
<keyword evidence="3" id="KW-1185">Reference proteome</keyword>
<dbReference type="InterPro" id="IPR058355">
    <property type="entry name" value="DUF8042"/>
</dbReference>
<evidence type="ECO:0000259" key="1">
    <source>
        <dbReference type="Pfam" id="PF26154"/>
    </source>
</evidence>
<reference evidence="2 3" key="1">
    <citation type="submission" date="2019-03" db="EMBL/GenBank/DDBJ databases">
        <title>Genomic Encyclopedia of Type Strains, Phase IV (KMG-IV): sequencing the most valuable type-strain genomes for metagenomic binning, comparative biology and taxonomic classification.</title>
        <authorList>
            <person name="Goeker M."/>
        </authorList>
    </citation>
    <scope>NUCLEOTIDE SEQUENCE [LARGE SCALE GENOMIC DNA]</scope>
    <source>
        <strain evidence="2 3">DSM 23802</strain>
    </source>
</reference>